<dbReference type="GO" id="GO:0008409">
    <property type="term" value="F:5'-3' exonuclease activity"/>
    <property type="evidence" value="ECO:0007669"/>
    <property type="project" value="TreeGrafter"/>
</dbReference>
<feature type="domain" description="VRR-NUC" evidence="10">
    <location>
        <begin position="771"/>
        <end position="854"/>
    </location>
</feature>
<comment type="catalytic activity">
    <reaction evidence="1 8">
        <text>Hydrolytically removes 5'-nucleotides successively from the 3'-hydroxy termini of 3'-hydroxy-terminated oligonucleotides.</text>
        <dbReference type="EC" id="3.1.4.1"/>
    </reaction>
</comment>
<dbReference type="InterPro" id="IPR049125">
    <property type="entry name" value="FAN1-like_WH"/>
</dbReference>
<evidence type="ECO:0000313" key="14">
    <source>
        <dbReference type="RefSeq" id="XP_025074695.1"/>
    </source>
</evidence>
<dbReference type="InterPro" id="IPR011856">
    <property type="entry name" value="tRNA_endonuc-like_dom_sf"/>
</dbReference>
<dbReference type="Pfam" id="PF21315">
    <property type="entry name" value="FAN1_HTH"/>
    <property type="match status" value="1"/>
</dbReference>
<evidence type="ECO:0000313" key="13">
    <source>
        <dbReference type="RefSeq" id="XP_025074694.1"/>
    </source>
</evidence>
<dbReference type="Pfam" id="PF21170">
    <property type="entry name" value="FAN1_TPR"/>
    <property type="match status" value="1"/>
</dbReference>
<protein>
    <recommendedName>
        <fullName evidence="8">Fanconi-associated nuclease</fullName>
        <ecNumber evidence="8">3.1.4.1</ecNumber>
    </recommendedName>
</protein>
<dbReference type="Pfam" id="PF08774">
    <property type="entry name" value="VRR_NUC"/>
    <property type="match status" value="1"/>
</dbReference>
<dbReference type="CDD" id="cd22326">
    <property type="entry name" value="FAN1-like"/>
    <property type="match status" value="1"/>
</dbReference>
<keyword evidence="6 8" id="KW-0460">Magnesium</keyword>
<dbReference type="GO" id="GO:0046872">
    <property type="term" value="F:metal ion binding"/>
    <property type="evidence" value="ECO:0007669"/>
    <property type="project" value="UniProtKB-KW"/>
</dbReference>
<dbReference type="PANTHER" id="PTHR15749">
    <property type="entry name" value="FANCONI-ASSOCIATED NUCLEASE 1"/>
    <property type="match status" value="1"/>
</dbReference>
<evidence type="ECO:0000256" key="5">
    <source>
        <dbReference type="ARBA" id="ARBA00022801"/>
    </source>
</evidence>
<dbReference type="RefSeq" id="XP_025074697.1">
    <property type="nucleotide sequence ID" value="XM_025218912.1"/>
</dbReference>
<dbReference type="GO" id="GO:0004528">
    <property type="term" value="F:phosphodiesterase I activity"/>
    <property type="evidence" value="ECO:0007669"/>
    <property type="project" value="UniProtKB-EC"/>
</dbReference>
<dbReference type="InterPro" id="IPR014883">
    <property type="entry name" value="VRR_NUC"/>
</dbReference>
<evidence type="ECO:0000313" key="16">
    <source>
        <dbReference type="RefSeq" id="XP_025074697.1"/>
    </source>
</evidence>
<name>A0A6I9WIH0_9HYME</name>
<evidence type="ECO:0000256" key="9">
    <source>
        <dbReference type="SAM" id="MobiDB-lite"/>
    </source>
</evidence>
<dbReference type="GO" id="GO:0036297">
    <property type="term" value="P:interstrand cross-link repair"/>
    <property type="evidence" value="ECO:0007669"/>
    <property type="project" value="InterPro"/>
</dbReference>
<keyword evidence="8" id="KW-0234">DNA repair</keyword>
<dbReference type="RefSeq" id="XP_025074694.1">
    <property type="nucleotide sequence ID" value="XM_025218909.1"/>
</dbReference>
<comment type="subcellular location">
    <subcellularLocation>
        <location evidence="8">Nucleus</location>
    </subcellularLocation>
</comment>
<dbReference type="EC" id="3.1.4.1" evidence="8"/>
<comment type="cofactor">
    <cofactor evidence="8">
        <name>Mg(2+)</name>
        <dbReference type="ChEBI" id="CHEBI:18420"/>
    </cofactor>
    <cofactor evidence="8">
        <name>Mn(2+)</name>
        <dbReference type="ChEBI" id="CHEBI:29035"/>
    </cofactor>
</comment>
<dbReference type="Gene3D" id="3.40.1350.10">
    <property type="match status" value="1"/>
</dbReference>
<dbReference type="InterPro" id="IPR049126">
    <property type="entry name" value="FAN1-like_TPR"/>
</dbReference>
<feature type="region of interest" description="Disordered" evidence="9">
    <location>
        <begin position="118"/>
        <end position="144"/>
    </location>
</feature>
<keyword evidence="4 8" id="KW-0479">Metal-binding</keyword>
<comment type="similarity">
    <text evidence="2 8">Belongs to the FAN1 family.</text>
</comment>
<keyword evidence="8" id="KW-0539">Nucleus</keyword>
<dbReference type="RefSeq" id="XP_025074695.1">
    <property type="nucleotide sequence ID" value="XM_025218910.1"/>
</dbReference>
<evidence type="ECO:0000256" key="2">
    <source>
        <dbReference type="ARBA" id="ARBA00005533"/>
    </source>
</evidence>
<keyword evidence="5 8" id="KW-0378">Hydrolase</keyword>
<dbReference type="OrthoDB" id="76364at2759"/>
<proteinExistence type="inferred from homology"/>
<accession>A0A6I9WIH0</accession>
<evidence type="ECO:0000313" key="15">
    <source>
        <dbReference type="RefSeq" id="XP_025074696.1"/>
    </source>
</evidence>
<sequence>MAQTKIDQFYKIISSNRKCESVKKGIDKKSSNTRFSIIGKTKEGLSSKLKTSIYKNKQTTSKMSEKQKKQNNLLSHNETSHLCEAYNSPTKAIENYSPTRVIESTTVTSSIAKYTSPIKSQQQTPIMHSGTKFTPKKSSPIKNALDNSSEHAKIVRKKLFKDRIDELISKTIKNLNLAKEGAIADNNINLEKVYSSGKFNLEYNSIDTTTSTRYEINDVIVPVDTYSLHFFLVIVTVFSNPINCGYFDQDERDLIFSLITLQSREQALLIRMLKRKCMWRRISNIKYDEIASDLKPIFDKLISRSIFKSNMEEEDISVLLNLLQVDELRKLCQELKINSSGKKENHIQSILTFCRKTKSLFPGMSSPATKLRASVNKRLGDCILLNIRVKEIVDRIITLLIPNRDPFETLADIFLMLLRVSTDQIKFPEITISDFPIFASKGHLLNYIEAKNTLFNVLSAIEEKQWETVRSLGTIAAQHLSLFLEAESESLRDSTLPRHIRRFMPGYMWLKVLSKSIDAFKKTKETMSQAIEYLQILINQNCHMKNRKGQWYSELIKIEMYHRKNLDASVEILLDAISYENLTEVDRLDLFERAEMIAKKKSDISEQTRNAIKYILANVPSKTLTFQNSITIKGILCGNTSQRKSNWCITNDVDEQIYGSVESLALYHYKCKGYIKGTHCEGAFPITLFTILFWDEIYDMNIPGAWVSLYQDAPLDLYSSEFYENRKKQIDMKLQIVRKFDEETLSRHLKREFDLHCEYKSIFQGNIFDNSNSFQEVTYCLGVEGVVGICERLIHNFPLWTAGFPDLIVWNVHTKQYKIVEVKGPGDSLSTKQKLWLDYLNRLGLNTEVCYCESNASHSKGRKRKHEEL</sequence>
<dbReference type="AlphaFoldDB" id="A0A6I9WIH0"/>
<dbReference type="KEGG" id="pbar:105429658"/>
<keyword evidence="8" id="KW-0227">DNA damage</keyword>
<dbReference type="InterPro" id="IPR049132">
    <property type="entry name" value="FAN1-like_euk"/>
</dbReference>
<dbReference type="SMART" id="SM00990">
    <property type="entry name" value="VRR_NUC"/>
    <property type="match status" value="1"/>
</dbReference>
<evidence type="ECO:0000256" key="3">
    <source>
        <dbReference type="ARBA" id="ARBA00022722"/>
    </source>
</evidence>
<comment type="function">
    <text evidence="8">Nuclease required for the repair of DNA interstrand cross-links (ICL). Acts as a 5'-3' exonuclease that anchors at a cut end of DNA and cleaves DNA successively at every third nucleotide, allowing to excise an ICL from one strand through flanking incisions.</text>
</comment>
<reference evidence="12 13" key="1">
    <citation type="submission" date="2025-04" db="UniProtKB">
        <authorList>
            <consortium name="RefSeq"/>
        </authorList>
    </citation>
    <scope>IDENTIFICATION</scope>
</reference>
<dbReference type="GO" id="GO:0070336">
    <property type="term" value="F:flap-structured DNA binding"/>
    <property type="evidence" value="ECO:0007669"/>
    <property type="project" value="TreeGrafter"/>
</dbReference>
<dbReference type="RefSeq" id="XP_025074696.1">
    <property type="nucleotide sequence ID" value="XM_025218911.1"/>
</dbReference>
<dbReference type="PANTHER" id="PTHR15749:SF4">
    <property type="entry name" value="FANCONI-ASSOCIATED NUCLEASE 1"/>
    <property type="match status" value="1"/>
</dbReference>
<dbReference type="RefSeq" id="XP_011641094.1">
    <property type="nucleotide sequence ID" value="XM_011642792.2"/>
</dbReference>
<dbReference type="Proteomes" id="UP000504615">
    <property type="component" value="Unplaced"/>
</dbReference>
<evidence type="ECO:0000259" key="10">
    <source>
        <dbReference type="SMART" id="SM00990"/>
    </source>
</evidence>
<evidence type="ECO:0000313" key="12">
    <source>
        <dbReference type="RefSeq" id="XP_011641094.1"/>
    </source>
</evidence>
<evidence type="ECO:0000256" key="4">
    <source>
        <dbReference type="ARBA" id="ARBA00022723"/>
    </source>
</evidence>
<dbReference type="InterPro" id="IPR033315">
    <property type="entry name" value="Fan1-like"/>
</dbReference>
<evidence type="ECO:0000256" key="8">
    <source>
        <dbReference type="RuleBase" id="RU365033"/>
    </source>
</evidence>
<evidence type="ECO:0000256" key="1">
    <source>
        <dbReference type="ARBA" id="ARBA00000983"/>
    </source>
</evidence>
<evidence type="ECO:0000313" key="11">
    <source>
        <dbReference type="Proteomes" id="UP000504615"/>
    </source>
</evidence>
<dbReference type="GeneID" id="105429658"/>
<dbReference type="GO" id="GO:0005634">
    <property type="term" value="C:nucleus"/>
    <property type="evidence" value="ECO:0007669"/>
    <property type="project" value="UniProtKB-SubCell"/>
</dbReference>
<gene>
    <name evidence="12 13 14 15 16" type="primary">LOC105429658</name>
</gene>
<keyword evidence="11" id="KW-1185">Reference proteome</keyword>
<keyword evidence="3 8" id="KW-0540">Nuclease</keyword>
<evidence type="ECO:0000256" key="6">
    <source>
        <dbReference type="ARBA" id="ARBA00022842"/>
    </source>
</evidence>
<evidence type="ECO:0000256" key="7">
    <source>
        <dbReference type="ARBA" id="ARBA00023211"/>
    </source>
</evidence>
<dbReference type="GO" id="GO:0017108">
    <property type="term" value="F:5'-flap endonuclease activity"/>
    <property type="evidence" value="ECO:0007669"/>
    <property type="project" value="TreeGrafter"/>
</dbReference>
<keyword evidence="7 8" id="KW-0464">Manganese</keyword>
<organism evidence="11 12">
    <name type="scientific">Pogonomyrmex barbatus</name>
    <name type="common">red harvester ant</name>
    <dbReference type="NCBI Taxonomy" id="144034"/>
    <lineage>
        <taxon>Eukaryota</taxon>
        <taxon>Metazoa</taxon>
        <taxon>Ecdysozoa</taxon>
        <taxon>Arthropoda</taxon>
        <taxon>Hexapoda</taxon>
        <taxon>Insecta</taxon>
        <taxon>Pterygota</taxon>
        <taxon>Neoptera</taxon>
        <taxon>Endopterygota</taxon>
        <taxon>Hymenoptera</taxon>
        <taxon>Apocrita</taxon>
        <taxon>Aculeata</taxon>
        <taxon>Formicoidea</taxon>
        <taxon>Formicidae</taxon>
        <taxon>Myrmicinae</taxon>
        <taxon>Pogonomyrmex</taxon>
    </lineage>
</organism>